<comment type="function">
    <text evidence="6">Catalyzes the GTP-dependent phosphorylation of 5-hydroxy-L-lysine.</text>
</comment>
<name>A0A3A1WPR4_9HYPH</name>
<protein>
    <recommendedName>
        <fullName evidence="8">Hydroxylysine kinase</fullName>
        <ecNumber evidence="7">2.7.1.81</ecNumber>
    </recommendedName>
</protein>
<keyword evidence="2" id="KW-0963">Cytoplasm</keyword>
<dbReference type="Proteomes" id="UP000265750">
    <property type="component" value="Unassembled WGS sequence"/>
</dbReference>
<sequence length="380" mass="41279">MAYRMGARSGRHGGPRARHAPPSRERPVMPPSDTAGPRSAFTTRPPGFAPAEIEALVRERYAIAARATMLASERDLTVRMDAADGGRFVLKIANAAEDPAVTLFQSRALEHLERAAPDVPAPRLVRTRAGETAFPAPHGGERHVARLLTWLPGRPLLGTPRSPRQMRALGAALGRLTAGLAGFSDPAAAHEIVWDIRRAPALLARTRHVGDPALRARVEAVFTRFRDEIAPSETGLRRQVVHNDFNPSNLLVDEADMDRLTGILDFGDLVETFAIYDLAVACAYQVPEEGHPFGPAAQIAAAYHAEHPMPAHELDLLPDLVAVRQAMTITIGEWRASRYPDNAAYLLRNRARAEEAMVRCAAVGRAEACALLRRACGLDG</sequence>
<dbReference type="Gene3D" id="3.90.1200.10">
    <property type="match status" value="1"/>
</dbReference>
<evidence type="ECO:0000256" key="3">
    <source>
        <dbReference type="ARBA" id="ARBA00022679"/>
    </source>
</evidence>
<evidence type="ECO:0000256" key="2">
    <source>
        <dbReference type="ARBA" id="ARBA00022490"/>
    </source>
</evidence>
<dbReference type="PANTHER" id="PTHR21064">
    <property type="entry name" value="AMINOGLYCOSIDE PHOSPHOTRANSFERASE DOMAIN-CONTAINING PROTEIN-RELATED"/>
    <property type="match status" value="1"/>
</dbReference>
<accession>A0A3A1WPR4</accession>
<evidence type="ECO:0000259" key="10">
    <source>
        <dbReference type="Pfam" id="PF01636"/>
    </source>
</evidence>
<feature type="region of interest" description="Disordered" evidence="9">
    <location>
        <begin position="1"/>
        <end position="46"/>
    </location>
</feature>
<dbReference type="EMBL" id="QYRN01000002">
    <property type="protein sequence ID" value="RIY02725.1"/>
    <property type="molecule type" value="Genomic_DNA"/>
</dbReference>
<evidence type="ECO:0000256" key="9">
    <source>
        <dbReference type="SAM" id="MobiDB-lite"/>
    </source>
</evidence>
<evidence type="ECO:0000256" key="5">
    <source>
        <dbReference type="ARBA" id="ARBA00036820"/>
    </source>
</evidence>
<evidence type="ECO:0000256" key="4">
    <source>
        <dbReference type="ARBA" id="ARBA00022777"/>
    </source>
</evidence>
<organism evidence="11 12">
    <name type="scientific">Aureimonas flava</name>
    <dbReference type="NCBI Taxonomy" id="2320271"/>
    <lineage>
        <taxon>Bacteria</taxon>
        <taxon>Pseudomonadati</taxon>
        <taxon>Pseudomonadota</taxon>
        <taxon>Alphaproteobacteria</taxon>
        <taxon>Hyphomicrobiales</taxon>
        <taxon>Aurantimonadaceae</taxon>
        <taxon>Aureimonas</taxon>
    </lineage>
</organism>
<dbReference type="GO" id="GO:0005737">
    <property type="term" value="C:cytoplasm"/>
    <property type="evidence" value="ECO:0007669"/>
    <property type="project" value="UniProtKB-SubCell"/>
</dbReference>
<evidence type="ECO:0000313" key="11">
    <source>
        <dbReference type="EMBL" id="RIY02725.1"/>
    </source>
</evidence>
<keyword evidence="3" id="KW-0808">Transferase</keyword>
<comment type="subcellular location">
    <subcellularLocation>
        <location evidence="1">Cytoplasm</location>
    </subcellularLocation>
</comment>
<keyword evidence="4" id="KW-0418">Kinase</keyword>
<dbReference type="EC" id="2.7.1.81" evidence="7"/>
<evidence type="ECO:0000256" key="8">
    <source>
        <dbReference type="ARBA" id="ARBA00040505"/>
    </source>
</evidence>
<comment type="caution">
    <text evidence="11">The sequence shown here is derived from an EMBL/GenBank/DDBJ whole genome shotgun (WGS) entry which is preliminary data.</text>
</comment>
<dbReference type="PANTHER" id="PTHR21064:SF1">
    <property type="entry name" value="HYDROXYLYSINE KINASE"/>
    <property type="match status" value="1"/>
</dbReference>
<feature type="compositionally biased region" description="Basic residues" evidence="9">
    <location>
        <begin position="9"/>
        <end position="21"/>
    </location>
</feature>
<proteinExistence type="predicted"/>
<reference evidence="12" key="1">
    <citation type="submission" date="2018-09" db="EMBL/GenBank/DDBJ databases">
        <authorList>
            <person name="Tuo L."/>
        </authorList>
    </citation>
    <scope>NUCLEOTIDE SEQUENCE [LARGE SCALE GENOMIC DNA]</scope>
    <source>
        <strain evidence="12">M2BS4Y-1</strain>
    </source>
</reference>
<evidence type="ECO:0000256" key="6">
    <source>
        <dbReference type="ARBA" id="ARBA00037368"/>
    </source>
</evidence>
<dbReference type="Pfam" id="PF01636">
    <property type="entry name" value="APH"/>
    <property type="match status" value="1"/>
</dbReference>
<feature type="domain" description="Aminoglycoside phosphotransferase" evidence="10">
    <location>
        <begin position="77"/>
        <end position="304"/>
    </location>
</feature>
<gene>
    <name evidence="11" type="ORF">D3218_05060</name>
</gene>
<dbReference type="InterPro" id="IPR050249">
    <property type="entry name" value="Pseudomonas-type_ThrB"/>
</dbReference>
<dbReference type="GO" id="GO:0047992">
    <property type="term" value="F:hydroxylysine kinase activity"/>
    <property type="evidence" value="ECO:0007669"/>
    <property type="project" value="UniProtKB-EC"/>
</dbReference>
<comment type="catalytic activity">
    <reaction evidence="5">
        <text>(5R)-5-hydroxy-L-lysine + GTP = (5R)-5-phosphooxy-L-lysine + GDP + H(+)</text>
        <dbReference type="Rhea" id="RHEA:19049"/>
        <dbReference type="ChEBI" id="CHEBI:15378"/>
        <dbReference type="ChEBI" id="CHEBI:37565"/>
        <dbReference type="ChEBI" id="CHEBI:57882"/>
        <dbReference type="ChEBI" id="CHEBI:58189"/>
        <dbReference type="ChEBI" id="CHEBI:58357"/>
        <dbReference type="EC" id="2.7.1.81"/>
    </reaction>
</comment>
<dbReference type="SUPFAM" id="SSF56112">
    <property type="entry name" value="Protein kinase-like (PK-like)"/>
    <property type="match status" value="1"/>
</dbReference>
<dbReference type="OrthoDB" id="156345at2"/>
<evidence type="ECO:0000313" key="12">
    <source>
        <dbReference type="Proteomes" id="UP000265750"/>
    </source>
</evidence>
<evidence type="ECO:0000256" key="7">
    <source>
        <dbReference type="ARBA" id="ARBA00038873"/>
    </source>
</evidence>
<evidence type="ECO:0000256" key="1">
    <source>
        <dbReference type="ARBA" id="ARBA00004496"/>
    </source>
</evidence>
<keyword evidence="12" id="KW-1185">Reference proteome</keyword>
<dbReference type="InterPro" id="IPR011009">
    <property type="entry name" value="Kinase-like_dom_sf"/>
</dbReference>
<dbReference type="InterPro" id="IPR002575">
    <property type="entry name" value="Aminoglycoside_PTrfase"/>
</dbReference>
<dbReference type="AlphaFoldDB" id="A0A3A1WPR4"/>